<dbReference type="CDD" id="cd01428">
    <property type="entry name" value="ADK"/>
    <property type="match status" value="1"/>
</dbReference>
<evidence type="ECO:0000256" key="4">
    <source>
        <dbReference type="ARBA" id="ARBA00022777"/>
    </source>
</evidence>
<keyword evidence="3 5" id="KW-0547">Nucleotide-binding</keyword>
<dbReference type="InterPro" id="IPR027417">
    <property type="entry name" value="P-loop_NTPase"/>
</dbReference>
<feature type="binding site" evidence="5">
    <location>
        <begin position="57"/>
        <end position="59"/>
    </location>
    <ligand>
        <name>AMP</name>
        <dbReference type="ChEBI" id="CHEBI:456215"/>
    </ligand>
</feature>
<protein>
    <recommendedName>
        <fullName evidence="5 7">Adenylate kinase</fullName>
        <shortName evidence="5">AK</shortName>
        <ecNumber evidence="5 7">2.7.4.3</ecNumber>
    </recommendedName>
    <alternativeName>
        <fullName evidence="5">ATP-AMP transphosphorylase</fullName>
    </alternativeName>
    <alternativeName>
        <fullName evidence="5">ATP:AMP phosphotransferase</fullName>
    </alternativeName>
    <alternativeName>
        <fullName evidence="5">Adenylate monophosphate kinase</fullName>
    </alternativeName>
</protein>
<dbReference type="PROSITE" id="PS00113">
    <property type="entry name" value="ADENYLATE_KINASE"/>
    <property type="match status" value="1"/>
</dbReference>
<keyword evidence="5" id="KW-0963">Cytoplasm</keyword>
<dbReference type="GO" id="GO:0004017">
    <property type="term" value="F:AMP kinase activity"/>
    <property type="evidence" value="ECO:0007669"/>
    <property type="project" value="UniProtKB-UniRule"/>
</dbReference>
<evidence type="ECO:0000256" key="3">
    <source>
        <dbReference type="ARBA" id="ARBA00022741"/>
    </source>
</evidence>
<dbReference type="GO" id="GO:0005737">
    <property type="term" value="C:cytoplasm"/>
    <property type="evidence" value="ECO:0007669"/>
    <property type="project" value="UniProtKB-SubCell"/>
</dbReference>
<organism evidence="8 9">
    <name type="scientific">Longimonas halophila</name>
    <dbReference type="NCBI Taxonomy" id="1469170"/>
    <lineage>
        <taxon>Bacteria</taxon>
        <taxon>Pseudomonadati</taxon>
        <taxon>Rhodothermota</taxon>
        <taxon>Rhodothermia</taxon>
        <taxon>Rhodothermales</taxon>
        <taxon>Salisaetaceae</taxon>
        <taxon>Longimonas</taxon>
    </lineage>
</organism>
<dbReference type="PANTHER" id="PTHR23359">
    <property type="entry name" value="NUCLEOTIDE KINASE"/>
    <property type="match status" value="1"/>
</dbReference>
<evidence type="ECO:0000256" key="6">
    <source>
        <dbReference type="RuleBase" id="RU003330"/>
    </source>
</evidence>
<comment type="caution">
    <text evidence="5">Lacks conserved residue(s) required for the propagation of feature annotation.</text>
</comment>
<feature type="binding site" evidence="5">
    <location>
        <position position="194"/>
    </location>
    <ligand>
        <name>ATP</name>
        <dbReference type="ChEBI" id="CHEBI:30616"/>
    </ligand>
</feature>
<dbReference type="PRINTS" id="PR00094">
    <property type="entry name" value="ADENYLTKNASE"/>
</dbReference>
<keyword evidence="5 7" id="KW-0067">ATP-binding</keyword>
<evidence type="ECO:0000313" key="8">
    <source>
        <dbReference type="EMBL" id="PEN09324.1"/>
    </source>
</evidence>
<accession>A0A2H3NWL1</accession>
<keyword evidence="2 5" id="KW-0545">Nucleotide biosynthesis</keyword>
<evidence type="ECO:0000256" key="1">
    <source>
        <dbReference type="ARBA" id="ARBA00022679"/>
    </source>
</evidence>
<feature type="binding site" evidence="5">
    <location>
        <begin position="84"/>
        <end position="87"/>
    </location>
    <ligand>
        <name>AMP</name>
        <dbReference type="ChEBI" id="CHEBI:456215"/>
    </ligand>
</feature>
<evidence type="ECO:0000313" key="9">
    <source>
        <dbReference type="Proteomes" id="UP000221024"/>
    </source>
</evidence>
<dbReference type="GO" id="GO:0005524">
    <property type="term" value="F:ATP binding"/>
    <property type="evidence" value="ECO:0007669"/>
    <property type="project" value="UniProtKB-UniRule"/>
</dbReference>
<name>A0A2H3NWL1_9BACT</name>
<dbReference type="EC" id="2.7.4.3" evidence="5 7"/>
<dbReference type="NCBIfam" id="NF001381">
    <property type="entry name" value="PRK00279.1-3"/>
    <property type="match status" value="1"/>
</dbReference>
<dbReference type="NCBIfam" id="NF011100">
    <property type="entry name" value="PRK14527.1"/>
    <property type="match status" value="1"/>
</dbReference>
<comment type="function">
    <text evidence="5">Catalyzes the reversible transfer of the terminal phosphate group between ATP and AMP. Plays an important role in cellular energy homeostasis and in adenine nucleotide metabolism.</text>
</comment>
<proteinExistence type="inferred from homology"/>
<dbReference type="UniPathway" id="UPA00588">
    <property type="reaction ID" value="UER00649"/>
</dbReference>
<dbReference type="SUPFAM" id="SSF52540">
    <property type="entry name" value="P-loop containing nucleoside triphosphate hydrolases"/>
    <property type="match status" value="1"/>
</dbReference>
<dbReference type="FunFam" id="3.40.50.300:FF:000106">
    <property type="entry name" value="Adenylate kinase mitochondrial"/>
    <property type="match status" value="1"/>
</dbReference>
<evidence type="ECO:0000256" key="2">
    <source>
        <dbReference type="ARBA" id="ARBA00022727"/>
    </source>
</evidence>
<feature type="binding site" evidence="5">
    <location>
        <begin position="10"/>
        <end position="15"/>
    </location>
    <ligand>
        <name>ATP</name>
        <dbReference type="ChEBI" id="CHEBI:30616"/>
    </ligand>
</feature>
<dbReference type="InterPro" id="IPR000850">
    <property type="entry name" value="Adenylat/UMP-CMP_kin"/>
</dbReference>
<comment type="subunit">
    <text evidence="5 7">Monomer.</text>
</comment>
<dbReference type="InterPro" id="IPR033690">
    <property type="entry name" value="Adenylat_kinase_CS"/>
</dbReference>
<dbReference type="RefSeq" id="WP_098060723.1">
    <property type="nucleotide sequence ID" value="NZ_PDEP01000001.1"/>
</dbReference>
<comment type="pathway">
    <text evidence="5">Purine metabolism; AMP biosynthesis via salvage pathway; AMP from ADP: step 1/1.</text>
</comment>
<feature type="binding site" evidence="5">
    <location>
        <position position="166"/>
    </location>
    <ligand>
        <name>AMP</name>
        <dbReference type="ChEBI" id="CHEBI:456215"/>
    </ligand>
</feature>
<feature type="binding site" evidence="5">
    <location>
        <position position="36"/>
    </location>
    <ligand>
        <name>AMP</name>
        <dbReference type="ChEBI" id="CHEBI:456215"/>
    </ligand>
</feature>
<dbReference type="InterPro" id="IPR006259">
    <property type="entry name" value="Adenyl_kin_sub"/>
</dbReference>
<reference evidence="8 9" key="1">
    <citation type="submission" date="2017-10" db="EMBL/GenBank/DDBJ databases">
        <title>Draft genome of Longimonas halophila.</title>
        <authorList>
            <person name="Goh K.M."/>
            <person name="Shamsir M.S."/>
            <person name="Lim S.W."/>
        </authorList>
    </citation>
    <scope>NUCLEOTIDE SEQUENCE [LARGE SCALE GENOMIC DNA]</scope>
    <source>
        <strain evidence="8 9">KCTC 42399</strain>
    </source>
</reference>
<comment type="caution">
    <text evidence="8">The sequence shown here is derived from an EMBL/GenBank/DDBJ whole genome shotgun (WGS) entry which is preliminary data.</text>
</comment>
<comment type="subcellular location">
    <subcellularLocation>
        <location evidence="5 7">Cytoplasm</location>
    </subcellularLocation>
</comment>
<keyword evidence="4 5" id="KW-0418">Kinase</keyword>
<feature type="binding site" evidence="5">
    <location>
        <position position="155"/>
    </location>
    <ligand>
        <name>AMP</name>
        <dbReference type="ChEBI" id="CHEBI:456215"/>
    </ligand>
</feature>
<dbReference type="Gene3D" id="3.40.50.300">
    <property type="entry name" value="P-loop containing nucleotide triphosphate hydrolases"/>
    <property type="match status" value="1"/>
</dbReference>
<gene>
    <name evidence="5" type="primary">adk</name>
    <name evidence="8" type="ORF">CRI93_00925</name>
</gene>
<sequence length="211" mass="23569">MRLLLFGPPGAGKGTQARKLVDRYTLTQIATGNIIRAAMKNDTPVGREAKSYVEQGELVPDDVVRKLAEGAIADAGYDDFILDGYPRTLQQATWLTTFLSEHDASLQAVLSLEVDDEEIVDRLSKRRVHAKTGENYHLDVNPPPADVDEELIIQRPDDQPETVRNRLSVYRDQTEPLKSYYKERDLLVPVDGTGTPDDVHERIADTLTTLA</sequence>
<comment type="domain">
    <text evidence="5">Consists of three domains, a large central CORE domain and two small peripheral domains, NMPbind and LID, which undergo movements during catalysis. The LID domain closes over the site of phosphoryl transfer upon ATP binding. Assembling and dissambling the active center during each catalytic cycle provides an effective means to prevent ATP hydrolysis.</text>
</comment>
<dbReference type="Proteomes" id="UP000221024">
    <property type="component" value="Unassembled WGS sequence"/>
</dbReference>
<dbReference type="NCBIfam" id="TIGR01351">
    <property type="entry name" value="adk"/>
    <property type="match status" value="1"/>
</dbReference>
<keyword evidence="1 5" id="KW-0808">Transferase</keyword>
<dbReference type="Pfam" id="PF00406">
    <property type="entry name" value="ADK"/>
    <property type="match status" value="1"/>
</dbReference>
<comment type="catalytic activity">
    <reaction evidence="5 7">
        <text>AMP + ATP = 2 ADP</text>
        <dbReference type="Rhea" id="RHEA:12973"/>
        <dbReference type="ChEBI" id="CHEBI:30616"/>
        <dbReference type="ChEBI" id="CHEBI:456215"/>
        <dbReference type="ChEBI" id="CHEBI:456216"/>
        <dbReference type="EC" id="2.7.4.3"/>
    </reaction>
</comment>
<dbReference type="GO" id="GO:0044209">
    <property type="term" value="P:AMP salvage"/>
    <property type="evidence" value="ECO:0007669"/>
    <property type="project" value="UniProtKB-UniRule"/>
</dbReference>
<feature type="binding site" evidence="5">
    <location>
        <position position="126"/>
    </location>
    <ligand>
        <name>ATP</name>
        <dbReference type="ChEBI" id="CHEBI:30616"/>
    </ligand>
</feature>
<keyword evidence="9" id="KW-1185">Reference proteome</keyword>
<dbReference type="HAMAP" id="MF_00235">
    <property type="entry name" value="Adenylate_kinase_Adk"/>
    <property type="match status" value="1"/>
</dbReference>
<feature type="region of interest" description="NMP" evidence="5">
    <location>
        <begin position="30"/>
        <end position="59"/>
    </location>
</feature>
<dbReference type="AlphaFoldDB" id="A0A2H3NWL1"/>
<feature type="binding site" evidence="5">
    <location>
        <position position="31"/>
    </location>
    <ligand>
        <name>AMP</name>
        <dbReference type="ChEBI" id="CHEBI:456215"/>
    </ligand>
</feature>
<dbReference type="OrthoDB" id="9805030at2"/>
<evidence type="ECO:0000256" key="7">
    <source>
        <dbReference type="RuleBase" id="RU003331"/>
    </source>
</evidence>
<dbReference type="EMBL" id="PDEP01000001">
    <property type="protein sequence ID" value="PEN09324.1"/>
    <property type="molecule type" value="Genomic_DNA"/>
</dbReference>
<feature type="binding site" evidence="5">
    <location>
        <position position="91"/>
    </location>
    <ligand>
        <name>AMP</name>
        <dbReference type="ChEBI" id="CHEBI:456215"/>
    </ligand>
</feature>
<comment type="similarity">
    <text evidence="5 6">Belongs to the adenylate kinase family.</text>
</comment>
<evidence type="ECO:0000256" key="5">
    <source>
        <dbReference type="HAMAP-Rule" id="MF_00235"/>
    </source>
</evidence>